<dbReference type="AlphaFoldDB" id="A0A915B648"/>
<name>A0A915B648_PARUN</name>
<evidence type="ECO:0000313" key="2">
    <source>
        <dbReference type="WBParaSite" id="PgR028_g052_t01"/>
    </source>
</evidence>
<dbReference type="WBParaSite" id="PgR028_g052_t01">
    <property type="protein sequence ID" value="PgR028_g052_t01"/>
    <property type="gene ID" value="PgR028_g052"/>
</dbReference>
<organism evidence="1 2">
    <name type="scientific">Parascaris univalens</name>
    <name type="common">Nematode worm</name>
    <dbReference type="NCBI Taxonomy" id="6257"/>
    <lineage>
        <taxon>Eukaryota</taxon>
        <taxon>Metazoa</taxon>
        <taxon>Ecdysozoa</taxon>
        <taxon>Nematoda</taxon>
        <taxon>Chromadorea</taxon>
        <taxon>Rhabditida</taxon>
        <taxon>Spirurina</taxon>
        <taxon>Ascaridomorpha</taxon>
        <taxon>Ascaridoidea</taxon>
        <taxon>Ascarididae</taxon>
        <taxon>Parascaris</taxon>
    </lineage>
</organism>
<reference evidence="2" key="1">
    <citation type="submission" date="2022-11" db="UniProtKB">
        <authorList>
            <consortium name="WormBaseParasite"/>
        </authorList>
    </citation>
    <scope>IDENTIFICATION</scope>
</reference>
<accession>A0A915B648</accession>
<sequence>MSGTKIFRSTCECDARNERITQVLHWSNFPCEDELQITFKFIFPFACLLDEELQAIVRNAVEAYSWQYNYQWSHGVLLKYDSVRIGVTQHGDNILEISGRIDIADLEDYSNGSPMRYVWPYLSLVVDIALKFFDKFSMPFQSTDMESNEHGANSIDAFVDRFLDETLDEVLTR</sequence>
<proteinExistence type="predicted"/>
<protein>
    <submittedName>
        <fullName evidence="2">Uncharacterized protein</fullName>
    </submittedName>
</protein>
<dbReference type="Proteomes" id="UP000887569">
    <property type="component" value="Unplaced"/>
</dbReference>
<keyword evidence="1" id="KW-1185">Reference proteome</keyword>
<evidence type="ECO:0000313" key="1">
    <source>
        <dbReference type="Proteomes" id="UP000887569"/>
    </source>
</evidence>